<gene>
    <name evidence="1" type="ORF">MSZNOR_3994</name>
</gene>
<keyword evidence="2" id="KW-1185">Reference proteome</keyword>
<accession>A0ABN8XAN3</accession>
<evidence type="ECO:0000313" key="1">
    <source>
        <dbReference type="EMBL" id="CAI8928863.1"/>
    </source>
</evidence>
<evidence type="ECO:0000313" key="2">
    <source>
        <dbReference type="Proteomes" id="UP001162030"/>
    </source>
</evidence>
<reference evidence="1 2" key="1">
    <citation type="submission" date="2023-03" db="EMBL/GenBank/DDBJ databases">
        <authorList>
            <person name="Pearce D."/>
        </authorList>
    </citation>
    <scope>NUCLEOTIDE SEQUENCE [LARGE SCALE GENOMIC DNA]</scope>
    <source>
        <strain evidence="1">Msz</strain>
    </source>
</reference>
<dbReference type="EMBL" id="OX458333">
    <property type="protein sequence ID" value="CAI8928863.1"/>
    <property type="molecule type" value="Genomic_DNA"/>
</dbReference>
<organism evidence="1 2">
    <name type="scientific">Methylocaldum szegediense</name>
    <dbReference type="NCBI Taxonomy" id="73780"/>
    <lineage>
        <taxon>Bacteria</taxon>
        <taxon>Pseudomonadati</taxon>
        <taxon>Pseudomonadota</taxon>
        <taxon>Gammaproteobacteria</taxon>
        <taxon>Methylococcales</taxon>
        <taxon>Methylococcaceae</taxon>
        <taxon>Methylocaldum</taxon>
    </lineage>
</organism>
<dbReference type="Proteomes" id="UP001162030">
    <property type="component" value="Chromosome"/>
</dbReference>
<sequence>MAVGHGRQHEKRIPAFGDQQWFGHEWSPEGEVYALAFVGNCKVNENKLYLADAAERLNRR</sequence>
<name>A0ABN8XAN3_9GAMM</name>
<proteinExistence type="predicted"/>
<protein>
    <submittedName>
        <fullName evidence="1">Uncharacterized protein</fullName>
    </submittedName>
</protein>